<sequence>MPRCIHVHLSTHTASVSVLQALRTDSQSSGTSVFIYSKTIHQLELYDQLTLTVLSYTVIRVEFYCMWLDLDPTMFLNETELNLNQDKFHMTGYELDLFVLAVEKNPYSMILPPQYR</sequence>
<proteinExistence type="predicted"/>
<evidence type="ECO:0000313" key="1">
    <source>
        <dbReference type="EMBL" id="MEQ2189243.1"/>
    </source>
</evidence>
<name>A0ABV0Q0C7_9TELE</name>
<dbReference type="Proteomes" id="UP001476798">
    <property type="component" value="Unassembled WGS sequence"/>
</dbReference>
<comment type="caution">
    <text evidence="1">The sequence shown here is derived from an EMBL/GenBank/DDBJ whole genome shotgun (WGS) entry which is preliminary data.</text>
</comment>
<gene>
    <name evidence="1" type="ORF">GOODEAATRI_023247</name>
</gene>
<reference evidence="1 2" key="1">
    <citation type="submission" date="2021-06" db="EMBL/GenBank/DDBJ databases">
        <authorList>
            <person name="Palmer J.M."/>
        </authorList>
    </citation>
    <scope>NUCLEOTIDE SEQUENCE [LARGE SCALE GENOMIC DNA]</scope>
    <source>
        <strain evidence="1 2">GA_2019</strain>
        <tissue evidence="1">Muscle</tissue>
    </source>
</reference>
<organism evidence="1 2">
    <name type="scientific">Goodea atripinnis</name>
    <dbReference type="NCBI Taxonomy" id="208336"/>
    <lineage>
        <taxon>Eukaryota</taxon>
        <taxon>Metazoa</taxon>
        <taxon>Chordata</taxon>
        <taxon>Craniata</taxon>
        <taxon>Vertebrata</taxon>
        <taxon>Euteleostomi</taxon>
        <taxon>Actinopterygii</taxon>
        <taxon>Neopterygii</taxon>
        <taxon>Teleostei</taxon>
        <taxon>Neoteleostei</taxon>
        <taxon>Acanthomorphata</taxon>
        <taxon>Ovalentaria</taxon>
        <taxon>Atherinomorphae</taxon>
        <taxon>Cyprinodontiformes</taxon>
        <taxon>Goodeidae</taxon>
        <taxon>Goodea</taxon>
    </lineage>
</organism>
<keyword evidence="2" id="KW-1185">Reference proteome</keyword>
<dbReference type="EMBL" id="JAHRIO010092435">
    <property type="protein sequence ID" value="MEQ2189243.1"/>
    <property type="molecule type" value="Genomic_DNA"/>
</dbReference>
<protein>
    <submittedName>
        <fullName evidence="1">Uncharacterized protein</fullName>
    </submittedName>
</protein>
<accession>A0ABV0Q0C7</accession>
<evidence type="ECO:0000313" key="2">
    <source>
        <dbReference type="Proteomes" id="UP001476798"/>
    </source>
</evidence>